<organism evidence="2 3">
    <name type="scientific">Cercopithifilaria johnstoni</name>
    <dbReference type="NCBI Taxonomy" id="2874296"/>
    <lineage>
        <taxon>Eukaryota</taxon>
        <taxon>Metazoa</taxon>
        <taxon>Ecdysozoa</taxon>
        <taxon>Nematoda</taxon>
        <taxon>Chromadorea</taxon>
        <taxon>Rhabditida</taxon>
        <taxon>Spirurina</taxon>
        <taxon>Spiruromorpha</taxon>
        <taxon>Filarioidea</taxon>
        <taxon>Onchocercidae</taxon>
        <taxon>Cercopithifilaria</taxon>
    </lineage>
</organism>
<evidence type="ECO:0000256" key="1">
    <source>
        <dbReference type="SAM" id="Phobius"/>
    </source>
</evidence>
<keyword evidence="1" id="KW-0812">Transmembrane</keyword>
<proteinExistence type="predicted"/>
<keyword evidence="3" id="KW-1185">Reference proteome</keyword>
<accession>A0A8J2Q582</accession>
<feature type="transmembrane region" description="Helical" evidence="1">
    <location>
        <begin position="12"/>
        <end position="29"/>
    </location>
</feature>
<keyword evidence="1" id="KW-0472">Membrane</keyword>
<keyword evidence="1" id="KW-1133">Transmembrane helix</keyword>
<dbReference type="EMBL" id="CAKAEH010001475">
    <property type="protein sequence ID" value="CAG9536679.1"/>
    <property type="molecule type" value="Genomic_DNA"/>
</dbReference>
<evidence type="ECO:0000313" key="3">
    <source>
        <dbReference type="Proteomes" id="UP000746747"/>
    </source>
</evidence>
<evidence type="ECO:0000313" key="2">
    <source>
        <dbReference type="EMBL" id="CAG9536679.1"/>
    </source>
</evidence>
<reference evidence="2" key="1">
    <citation type="submission" date="2021-09" db="EMBL/GenBank/DDBJ databases">
        <authorList>
            <consortium name="Pathogen Informatics"/>
        </authorList>
    </citation>
    <scope>NUCLEOTIDE SEQUENCE</scope>
</reference>
<name>A0A8J2Q582_9BILA</name>
<comment type="caution">
    <text evidence="2">The sequence shown here is derived from an EMBL/GenBank/DDBJ whole genome shotgun (WGS) entry which is preliminary data.</text>
</comment>
<dbReference type="AlphaFoldDB" id="A0A8J2Q582"/>
<dbReference type="Proteomes" id="UP000746747">
    <property type="component" value="Unassembled WGS sequence"/>
</dbReference>
<gene>
    <name evidence="2" type="ORF">CJOHNSTONI_LOCUS6578</name>
</gene>
<sequence>MACKKFHENKFVIKMFGLVEIIMAIRYWMLYENKKRQRRQIRMRGNAVGRWKEQRVRKLRVQRLLKESSSSTSAGM</sequence>
<protein>
    <submittedName>
        <fullName evidence="2">Uncharacterized protein</fullName>
    </submittedName>
</protein>